<evidence type="ECO:0000256" key="1">
    <source>
        <dbReference type="SAM" id="MobiDB-lite"/>
    </source>
</evidence>
<gene>
    <name evidence="2" type="ORF">ANCCEY_01005</name>
</gene>
<feature type="compositionally biased region" description="Basic and acidic residues" evidence="1">
    <location>
        <begin position="248"/>
        <end position="266"/>
    </location>
</feature>
<feature type="region of interest" description="Disordered" evidence="1">
    <location>
        <begin position="28"/>
        <end position="79"/>
    </location>
</feature>
<dbReference type="EMBL" id="KE124787">
    <property type="protein sequence ID" value="EPB79939.1"/>
    <property type="molecule type" value="Genomic_DNA"/>
</dbReference>
<feature type="compositionally biased region" description="Basic and acidic residues" evidence="1">
    <location>
        <begin position="46"/>
        <end position="55"/>
    </location>
</feature>
<keyword evidence="3" id="KW-1185">Reference proteome</keyword>
<accession>A0A0D6M718</accession>
<reference evidence="2 3" key="1">
    <citation type="submission" date="2013-05" db="EMBL/GenBank/DDBJ databases">
        <title>Draft genome of the parasitic nematode Anyclostoma ceylanicum.</title>
        <authorList>
            <person name="Mitreva M."/>
        </authorList>
    </citation>
    <scope>NUCLEOTIDE SEQUENCE [LARGE SCALE GENOMIC DNA]</scope>
</reference>
<sequence length="281" mass="31580">MKKVTKDTGFLAEAKEWMASRIANNLLASRLGPRGDSESEEEEEPERPAAEEPPRLKVSTVSSYQPRDLRSSISSRAPSIDSVRSTRPLVNLGRFQFRHGRPMFNTVRTLEKMKPHKGDFRSLLFSKFVQSDRLNRIVDDSAPPPKRMMEDEEPLLPSKAALPIWFTPGRPPPKLQLQQLSSVTELPSPLSVEVFLRKRSSCSSLRGAPVVQTPVEEPYERIRSVCGLLPSDFDSRSNSSRSTMVDSGYDKSHHEDAQRDVQKEARPLASPSLAKMDTVEP</sequence>
<organism evidence="2 3">
    <name type="scientific">Ancylostoma ceylanicum</name>
    <dbReference type="NCBI Taxonomy" id="53326"/>
    <lineage>
        <taxon>Eukaryota</taxon>
        <taxon>Metazoa</taxon>
        <taxon>Ecdysozoa</taxon>
        <taxon>Nematoda</taxon>
        <taxon>Chromadorea</taxon>
        <taxon>Rhabditida</taxon>
        <taxon>Rhabditina</taxon>
        <taxon>Rhabditomorpha</taxon>
        <taxon>Strongyloidea</taxon>
        <taxon>Ancylostomatidae</taxon>
        <taxon>Ancylostomatinae</taxon>
        <taxon>Ancylostoma</taxon>
    </lineage>
</organism>
<dbReference type="Proteomes" id="UP000054495">
    <property type="component" value="Unassembled WGS sequence"/>
</dbReference>
<evidence type="ECO:0000313" key="3">
    <source>
        <dbReference type="Proteomes" id="UP000054495"/>
    </source>
</evidence>
<feature type="region of interest" description="Disordered" evidence="1">
    <location>
        <begin position="229"/>
        <end position="281"/>
    </location>
</feature>
<dbReference type="AlphaFoldDB" id="A0A0D6M718"/>
<evidence type="ECO:0000313" key="2">
    <source>
        <dbReference type="EMBL" id="EPB79939.1"/>
    </source>
</evidence>
<proteinExistence type="predicted"/>
<protein>
    <submittedName>
        <fullName evidence="2">Uncharacterized protein</fullName>
    </submittedName>
</protein>
<name>A0A0D6M718_9BILA</name>